<dbReference type="Proteomes" id="UP001164746">
    <property type="component" value="Chromosome 11"/>
</dbReference>
<feature type="compositionally biased region" description="Basic and acidic residues" evidence="1">
    <location>
        <begin position="251"/>
        <end position="264"/>
    </location>
</feature>
<dbReference type="PANTHER" id="PTHR48098:SF6">
    <property type="entry name" value="FERRI-BACILLIBACTIN ESTERASE BESA"/>
    <property type="match status" value="1"/>
</dbReference>
<name>A0ABY7FE82_MYAAR</name>
<keyword evidence="3" id="KW-1185">Reference proteome</keyword>
<sequence length="326" mass="36217">MTPTRAVDLECINGTFEDLCGFCLPDIRTLNGTQFQQLMINECGKRALVGGLGEQTLDFLINEAMPEANRSSSGRIKPGRYGILGYSLGGLMSCHAAWTRPAVFSFAACMSPSFWWPLNNETNDLCDFDFNNTTLTNPAYAVNRPPQRIFIDSGGLENVKPYNLTQAAIDAAHSISSHENYKLDENVWIEISPSGRHTILQSLRRMQNALKLLVGNARQQKHEEMPALHEHRSAPSAPCKNSTRTQANRGTGEDRREHWQHTRADGSPGPHHGLDGDGIRFLRKFAQPADTRCQTCQWLRRGGQSPQRRAEDHGAVLAVPDADGRP</sequence>
<feature type="region of interest" description="Disordered" evidence="1">
    <location>
        <begin position="302"/>
        <end position="326"/>
    </location>
</feature>
<dbReference type="SUPFAM" id="SSF53474">
    <property type="entry name" value="alpha/beta-Hydrolases"/>
    <property type="match status" value="1"/>
</dbReference>
<dbReference type="InterPro" id="IPR000801">
    <property type="entry name" value="Esterase-like"/>
</dbReference>
<accession>A0ABY7FE82</accession>
<dbReference type="Gene3D" id="3.40.50.1820">
    <property type="entry name" value="alpha/beta hydrolase"/>
    <property type="match status" value="1"/>
</dbReference>
<dbReference type="PANTHER" id="PTHR48098">
    <property type="entry name" value="ENTEROCHELIN ESTERASE-RELATED"/>
    <property type="match status" value="1"/>
</dbReference>
<evidence type="ECO:0000256" key="1">
    <source>
        <dbReference type="SAM" id="MobiDB-lite"/>
    </source>
</evidence>
<feature type="compositionally biased region" description="Polar residues" evidence="1">
    <location>
        <begin position="239"/>
        <end position="249"/>
    </location>
</feature>
<gene>
    <name evidence="2" type="ORF">MAR_002333</name>
</gene>
<dbReference type="InterPro" id="IPR029058">
    <property type="entry name" value="AB_hydrolase_fold"/>
</dbReference>
<organism evidence="2 3">
    <name type="scientific">Mya arenaria</name>
    <name type="common">Soft-shell clam</name>
    <dbReference type="NCBI Taxonomy" id="6604"/>
    <lineage>
        <taxon>Eukaryota</taxon>
        <taxon>Metazoa</taxon>
        <taxon>Spiralia</taxon>
        <taxon>Lophotrochozoa</taxon>
        <taxon>Mollusca</taxon>
        <taxon>Bivalvia</taxon>
        <taxon>Autobranchia</taxon>
        <taxon>Heteroconchia</taxon>
        <taxon>Euheterodonta</taxon>
        <taxon>Imparidentia</taxon>
        <taxon>Neoheterodontei</taxon>
        <taxon>Myida</taxon>
        <taxon>Myoidea</taxon>
        <taxon>Myidae</taxon>
        <taxon>Mya</taxon>
    </lineage>
</organism>
<reference evidence="2" key="1">
    <citation type="submission" date="2022-11" db="EMBL/GenBank/DDBJ databases">
        <title>Centuries of genome instability and evolution in soft-shell clam transmissible cancer (bioRxiv).</title>
        <authorList>
            <person name="Hart S.F.M."/>
            <person name="Yonemitsu M.A."/>
            <person name="Giersch R.M."/>
            <person name="Beal B.F."/>
            <person name="Arriagada G."/>
            <person name="Davis B.W."/>
            <person name="Ostrander E.A."/>
            <person name="Goff S.P."/>
            <person name="Metzger M.J."/>
        </authorList>
    </citation>
    <scope>NUCLEOTIDE SEQUENCE</scope>
    <source>
        <strain evidence="2">MELC-2E11</strain>
        <tissue evidence="2">Siphon/mantle</tissue>
    </source>
</reference>
<dbReference type="Pfam" id="PF00756">
    <property type="entry name" value="Esterase"/>
    <property type="match status" value="1"/>
</dbReference>
<evidence type="ECO:0000313" key="3">
    <source>
        <dbReference type="Proteomes" id="UP001164746"/>
    </source>
</evidence>
<feature type="region of interest" description="Disordered" evidence="1">
    <location>
        <begin position="218"/>
        <end position="278"/>
    </location>
</feature>
<proteinExistence type="predicted"/>
<evidence type="ECO:0000313" key="2">
    <source>
        <dbReference type="EMBL" id="WAR20495.1"/>
    </source>
</evidence>
<protein>
    <submittedName>
        <fullName evidence="2">Uncharacterized protein</fullName>
    </submittedName>
</protein>
<dbReference type="InterPro" id="IPR050583">
    <property type="entry name" value="Mycobacterial_A85_antigen"/>
</dbReference>
<feature type="compositionally biased region" description="Basic and acidic residues" evidence="1">
    <location>
        <begin position="220"/>
        <end position="233"/>
    </location>
</feature>
<dbReference type="EMBL" id="CP111022">
    <property type="protein sequence ID" value="WAR20495.1"/>
    <property type="molecule type" value="Genomic_DNA"/>
</dbReference>